<evidence type="ECO:0000256" key="1">
    <source>
        <dbReference type="SAM" id="Coils"/>
    </source>
</evidence>
<dbReference type="AlphaFoldDB" id="A0A0R1DJ64"/>
<dbReference type="SMR" id="A0A0R1DJ64"/>
<accession>A0A0R1DJ64</accession>
<protein>
    <submittedName>
        <fullName evidence="2">Uncharacterized protein</fullName>
    </submittedName>
</protein>
<keyword evidence="3" id="KW-1185">Reference proteome</keyword>
<dbReference type="KEGG" id="dya:Dyak_GE27939"/>
<gene>
    <name evidence="2" type="primary">Dyak\GE27939</name>
    <name evidence="2" type="synonym">GE27939</name>
    <name evidence="2" type="ORF">Dyak_GE27939</name>
</gene>
<organism evidence="2 3">
    <name type="scientific">Drosophila yakuba</name>
    <name type="common">Fruit fly</name>
    <dbReference type="NCBI Taxonomy" id="7245"/>
    <lineage>
        <taxon>Eukaryota</taxon>
        <taxon>Metazoa</taxon>
        <taxon>Ecdysozoa</taxon>
        <taxon>Arthropoda</taxon>
        <taxon>Hexapoda</taxon>
        <taxon>Insecta</taxon>
        <taxon>Pterygota</taxon>
        <taxon>Neoptera</taxon>
        <taxon>Endopterygota</taxon>
        <taxon>Diptera</taxon>
        <taxon>Brachycera</taxon>
        <taxon>Muscomorpha</taxon>
        <taxon>Ephydroidea</taxon>
        <taxon>Drosophilidae</taxon>
        <taxon>Drosophila</taxon>
        <taxon>Sophophora</taxon>
    </lineage>
</organism>
<feature type="coiled-coil region" evidence="1">
    <location>
        <begin position="198"/>
        <end position="225"/>
    </location>
</feature>
<keyword evidence="1" id="KW-0175">Coiled coil</keyword>
<reference evidence="2 3" key="2">
    <citation type="journal article" date="2007" name="PLoS Biol.">
        <title>Principles of genome evolution in the Drosophila melanogaster species group.</title>
        <authorList>
            <person name="Ranz J.M."/>
            <person name="Maurin D."/>
            <person name="Chan Y.S."/>
            <person name="von Grotthuss M."/>
            <person name="Hillier L.W."/>
            <person name="Roote J."/>
            <person name="Ashburner M."/>
            <person name="Bergman C.M."/>
        </authorList>
    </citation>
    <scope>NUCLEOTIDE SEQUENCE [LARGE SCALE GENOMIC DNA]</scope>
    <source>
        <strain evidence="3">Tai18E2 / Tucson 14021-0261.01</strain>
    </source>
</reference>
<reference evidence="2 3" key="1">
    <citation type="journal article" date="2007" name="Nature">
        <title>Evolution of genes and genomes on the Drosophila phylogeny.</title>
        <authorList>
            <consortium name="Drosophila 12 Genomes Consortium"/>
            <person name="Clark A.G."/>
            <person name="Eisen M.B."/>
            <person name="Smith D.R."/>
            <person name="Bergman C.M."/>
            <person name="Oliver B."/>
            <person name="Markow T.A."/>
            <person name="Kaufman T.C."/>
            <person name="Kellis M."/>
            <person name="Gelbart W."/>
            <person name="Iyer V.N."/>
            <person name="Pollard D.A."/>
            <person name="Sackton T.B."/>
            <person name="Larracuente A.M."/>
            <person name="Singh N.D."/>
            <person name="Abad J.P."/>
            <person name="Abt D.N."/>
            <person name="Adryan B."/>
            <person name="Aguade M."/>
            <person name="Akashi H."/>
            <person name="Anderson W.W."/>
            <person name="Aquadro C.F."/>
            <person name="Ardell D.H."/>
            <person name="Arguello R."/>
            <person name="Artieri C.G."/>
            <person name="Barbash D.A."/>
            <person name="Barker D."/>
            <person name="Barsanti P."/>
            <person name="Batterham P."/>
            <person name="Batzoglou S."/>
            <person name="Begun D."/>
            <person name="Bhutkar A."/>
            <person name="Blanco E."/>
            <person name="Bosak S.A."/>
            <person name="Bradley R.K."/>
            <person name="Brand A.D."/>
            <person name="Brent M.R."/>
            <person name="Brooks A.N."/>
            <person name="Brown R.H."/>
            <person name="Butlin R.K."/>
            <person name="Caggese C."/>
            <person name="Calvi B.R."/>
            <person name="Bernardo de Carvalho A."/>
            <person name="Caspi A."/>
            <person name="Castrezana S."/>
            <person name="Celniker S.E."/>
            <person name="Chang J.L."/>
            <person name="Chapple C."/>
            <person name="Chatterji S."/>
            <person name="Chinwalla A."/>
            <person name="Civetta A."/>
            <person name="Clifton S.W."/>
            <person name="Comeron J.M."/>
            <person name="Costello J.C."/>
            <person name="Coyne J.A."/>
            <person name="Daub J."/>
            <person name="David R.G."/>
            <person name="Delcher A.L."/>
            <person name="Delehaunty K."/>
            <person name="Do C.B."/>
            <person name="Ebling H."/>
            <person name="Edwards K."/>
            <person name="Eickbush T."/>
            <person name="Evans J.D."/>
            <person name="Filipski A."/>
            <person name="Findeiss S."/>
            <person name="Freyhult E."/>
            <person name="Fulton L."/>
            <person name="Fulton R."/>
            <person name="Garcia A.C."/>
            <person name="Gardiner A."/>
            <person name="Garfield D.A."/>
            <person name="Garvin B.E."/>
            <person name="Gibson G."/>
            <person name="Gilbert D."/>
            <person name="Gnerre S."/>
            <person name="Godfrey J."/>
            <person name="Good R."/>
            <person name="Gotea V."/>
            <person name="Gravely B."/>
            <person name="Greenberg A.J."/>
            <person name="Griffiths-Jones S."/>
            <person name="Gross S."/>
            <person name="Guigo R."/>
            <person name="Gustafson E.A."/>
            <person name="Haerty W."/>
            <person name="Hahn M.W."/>
            <person name="Halligan D.L."/>
            <person name="Halpern A.L."/>
            <person name="Halter G.M."/>
            <person name="Han M.V."/>
            <person name="Heger A."/>
            <person name="Hillier L."/>
            <person name="Hinrichs A.S."/>
            <person name="Holmes I."/>
            <person name="Hoskins R.A."/>
            <person name="Hubisz M.J."/>
            <person name="Hultmark D."/>
            <person name="Huntley M.A."/>
            <person name="Jaffe D.B."/>
            <person name="Jagadeeshan S."/>
            <person name="Jeck W.R."/>
            <person name="Johnson J."/>
            <person name="Jones C.D."/>
            <person name="Jordan W.C."/>
            <person name="Karpen G.H."/>
            <person name="Kataoka E."/>
            <person name="Keightley P.D."/>
            <person name="Kheradpour P."/>
            <person name="Kirkness E.F."/>
            <person name="Koerich L.B."/>
            <person name="Kristiansen K."/>
            <person name="Kudrna D."/>
            <person name="Kulathinal R.J."/>
            <person name="Kumar S."/>
            <person name="Kwok R."/>
            <person name="Lander E."/>
            <person name="Langley C.H."/>
            <person name="Lapoint R."/>
            <person name="Lazzaro B.P."/>
            <person name="Lee S.J."/>
            <person name="Levesque L."/>
            <person name="Li R."/>
            <person name="Lin C.F."/>
            <person name="Lin M.F."/>
            <person name="Lindblad-Toh K."/>
            <person name="Llopart A."/>
            <person name="Long M."/>
            <person name="Low L."/>
            <person name="Lozovsky E."/>
            <person name="Lu J."/>
            <person name="Luo M."/>
            <person name="Machado C.A."/>
            <person name="Makalowski W."/>
            <person name="Marzo M."/>
            <person name="Matsuda M."/>
            <person name="Matzkin L."/>
            <person name="McAllister B."/>
            <person name="McBride C.S."/>
            <person name="McKernan B."/>
            <person name="McKernan K."/>
            <person name="Mendez-Lago M."/>
            <person name="Minx P."/>
            <person name="Mollenhauer M.U."/>
            <person name="Montooth K."/>
            <person name="Mount S.M."/>
            <person name="Mu X."/>
            <person name="Myers E."/>
            <person name="Negre B."/>
            <person name="Newfeld S."/>
            <person name="Nielsen R."/>
            <person name="Noor M.A."/>
            <person name="O'Grady P."/>
            <person name="Pachter L."/>
            <person name="Papaceit M."/>
            <person name="Parisi M.J."/>
            <person name="Parisi M."/>
            <person name="Parts L."/>
            <person name="Pedersen J.S."/>
            <person name="Pesole G."/>
            <person name="Phillippy A.M."/>
            <person name="Ponting C.P."/>
            <person name="Pop M."/>
            <person name="Porcelli D."/>
            <person name="Powell J.R."/>
            <person name="Prohaska S."/>
            <person name="Pruitt K."/>
            <person name="Puig M."/>
            <person name="Quesneville H."/>
            <person name="Ram K.R."/>
            <person name="Rand D."/>
            <person name="Rasmussen M.D."/>
            <person name="Reed L.K."/>
            <person name="Reenan R."/>
            <person name="Reily A."/>
            <person name="Remington K.A."/>
            <person name="Rieger T.T."/>
            <person name="Ritchie M.G."/>
            <person name="Robin C."/>
            <person name="Rogers Y.H."/>
            <person name="Rohde C."/>
            <person name="Rozas J."/>
            <person name="Rubenfield M.J."/>
            <person name="Ruiz A."/>
            <person name="Russo S."/>
            <person name="Salzberg S.L."/>
            <person name="Sanchez-Gracia A."/>
            <person name="Saranga D.J."/>
            <person name="Sato H."/>
            <person name="Schaeffer S.W."/>
            <person name="Schatz M.C."/>
            <person name="Schlenke T."/>
            <person name="Schwartz R."/>
            <person name="Segarra C."/>
            <person name="Singh R.S."/>
            <person name="Sirot L."/>
            <person name="Sirota M."/>
            <person name="Sisneros N.B."/>
            <person name="Smith C.D."/>
            <person name="Smith T.F."/>
            <person name="Spieth J."/>
            <person name="Stage D.E."/>
            <person name="Stark A."/>
            <person name="Stephan W."/>
            <person name="Strausberg R.L."/>
            <person name="Strempel S."/>
            <person name="Sturgill D."/>
            <person name="Sutton G."/>
            <person name="Sutton G.G."/>
            <person name="Tao W."/>
            <person name="Teichmann S."/>
            <person name="Tobari Y.N."/>
            <person name="Tomimura Y."/>
            <person name="Tsolas J.M."/>
            <person name="Valente V.L."/>
            <person name="Venter E."/>
            <person name="Venter J.C."/>
            <person name="Vicario S."/>
            <person name="Vieira F.G."/>
            <person name="Vilella A.J."/>
            <person name="Villasante A."/>
            <person name="Walenz B."/>
            <person name="Wang J."/>
            <person name="Wasserman M."/>
            <person name="Watts T."/>
            <person name="Wilson D."/>
            <person name="Wilson R.K."/>
            <person name="Wing R.A."/>
            <person name="Wolfner M.F."/>
            <person name="Wong A."/>
            <person name="Wong G.K."/>
            <person name="Wu C.I."/>
            <person name="Wu G."/>
            <person name="Yamamoto D."/>
            <person name="Yang H.P."/>
            <person name="Yang S.P."/>
            <person name="Yorke J.A."/>
            <person name="Yoshida K."/>
            <person name="Zdobnov E."/>
            <person name="Zhang P."/>
            <person name="Zhang Y."/>
            <person name="Zimin A.V."/>
            <person name="Baldwin J."/>
            <person name="Abdouelleil A."/>
            <person name="Abdulkadir J."/>
            <person name="Abebe A."/>
            <person name="Abera B."/>
            <person name="Abreu J."/>
            <person name="Acer S.C."/>
            <person name="Aftuck L."/>
            <person name="Alexander A."/>
            <person name="An P."/>
            <person name="Anderson E."/>
            <person name="Anderson S."/>
            <person name="Arachi H."/>
            <person name="Azer M."/>
            <person name="Bachantsang P."/>
            <person name="Barry A."/>
            <person name="Bayul T."/>
            <person name="Berlin A."/>
            <person name="Bessette D."/>
            <person name="Bloom T."/>
            <person name="Blye J."/>
            <person name="Boguslavskiy L."/>
            <person name="Bonnet C."/>
            <person name="Boukhgalter B."/>
            <person name="Bourzgui I."/>
            <person name="Brown A."/>
            <person name="Cahill P."/>
            <person name="Channer S."/>
            <person name="Cheshatsang Y."/>
            <person name="Chuda L."/>
            <person name="Citroen M."/>
            <person name="Collymore A."/>
            <person name="Cooke P."/>
            <person name="Costello M."/>
            <person name="D'Aco K."/>
            <person name="Daza R."/>
            <person name="De Haan G."/>
            <person name="DeGray S."/>
            <person name="DeMaso C."/>
            <person name="Dhargay N."/>
            <person name="Dooley K."/>
            <person name="Dooley E."/>
            <person name="Doricent M."/>
            <person name="Dorje P."/>
            <person name="Dorjee K."/>
            <person name="Dupes A."/>
            <person name="Elong R."/>
            <person name="Falk J."/>
            <person name="Farina A."/>
            <person name="Faro S."/>
            <person name="Ferguson D."/>
            <person name="Fisher S."/>
            <person name="Foley C.D."/>
            <person name="Franke A."/>
            <person name="Friedrich D."/>
            <person name="Gadbois L."/>
            <person name="Gearin G."/>
            <person name="Gearin C.R."/>
            <person name="Giannoukos G."/>
            <person name="Goode T."/>
            <person name="Graham J."/>
            <person name="Grandbois E."/>
            <person name="Grewal S."/>
            <person name="Gyaltsen K."/>
            <person name="Hafez N."/>
            <person name="Hagos B."/>
            <person name="Hall J."/>
            <person name="Henson C."/>
            <person name="Hollinger A."/>
            <person name="Honan T."/>
            <person name="Huard M.D."/>
            <person name="Hughes L."/>
            <person name="Hurhula B."/>
            <person name="Husby M.E."/>
            <person name="Kamat A."/>
            <person name="Kanga B."/>
            <person name="Kashin S."/>
            <person name="Khazanovich D."/>
            <person name="Kisner P."/>
            <person name="Lance K."/>
            <person name="Lara M."/>
            <person name="Lee W."/>
            <person name="Lennon N."/>
            <person name="Letendre F."/>
            <person name="LeVine R."/>
            <person name="Lipovsky A."/>
            <person name="Liu X."/>
            <person name="Liu J."/>
            <person name="Liu S."/>
            <person name="Lokyitsang T."/>
            <person name="Lokyitsang Y."/>
            <person name="Lubonja R."/>
            <person name="Lui A."/>
            <person name="MacDonald P."/>
            <person name="Magnisalis V."/>
            <person name="Maru K."/>
            <person name="Matthews C."/>
            <person name="McCusker W."/>
            <person name="McDonough S."/>
            <person name="Mehta T."/>
            <person name="Meldrim J."/>
            <person name="Meneus L."/>
            <person name="Mihai O."/>
            <person name="Mihalev A."/>
            <person name="Mihova T."/>
            <person name="Mittelman R."/>
            <person name="Mlenga V."/>
            <person name="Montmayeur A."/>
            <person name="Mulrain L."/>
            <person name="Navidi A."/>
            <person name="Naylor J."/>
            <person name="Negash T."/>
            <person name="Nguyen T."/>
            <person name="Nguyen N."/>
            <person name="Nicol R."/>
            <person name="Norbu C."/>
            <person name="Norbu N."/>
            <person name="Novod N."/>
            <person name="O'Neill B."/>
            <person name="Osman S."/>
            <person name="Markiewicz E."/>
            <person name="Oyono O.L."/>
            <person name="Patti C."/>
            <person name="Phunkhang P."/>
            <person name="Pierre F."/>
            <person name="Priest M."/>
            <person name="Raghuraman S."/>
            <person name="Rege F."/>
            <person name="Reyes R."/>
            <person name="Rise C."/>
            <person name="Rogov P."/>
            <person name="Ross K."/>
            <person name="Ryan E."/>
            <person name="Settipalli S."/>
            <person name="Shea T."/>
            <person name="Sherpa N."/>
            <person name="Shi L."/>
            <person name="Shih D."/>
            <person name="Sparrow T."/>
            <person name="Spaulding J."/>
            <person name="Stalker J."/>
            <person name="Stange-Thomann N."/>
            <person name="Stavropoulos S."/>
            <person name="Stone C."/>
            <person name="Strader C."/>
            <person name="Tesfaye S."/>
            <person name="Thomson T."/>
            <person name="Thoulutsang Y."/>
            <person name="Thoulutsang D."/>
            <person name="Topham K."/>
            <person name="Topping I."/>
            <person name="Tsamla T."/>
            <person name="Vassiliev H."/>
            <person name="Vo A."/>
            <person name="Wangchuk T."/>
            <person name="Wangdi T."/>
            <person name="Weiand M."/>
            <person name="Wilkinson J."/>
            <person name="Wilson A."/>
            <person name="Yadav S."/>
            <person name="Young G."/>
            <person name="Yu Q."/>
            <person name="Zembek L."/>
            <person name="Zhong D."/>
            <person name="Zimmer A."/>
            <person name="Zwirko Z."/>
            <person name="Jaffe D.B."/>
            <person name="Alvarez P."/>
            <person name="Brockman W."/>
            <person name="Butler J."/>
            <person name="Chin C."/>
            <person name="Gnerre S."/>
            <person name="Grabherr M."/>
            <person name="Kleber M."/>
            <person name="Mauceli E."/>
            <person name="MacCallum I."/>
        </authorList>
    </citation>
    <scope>NUCLEOTIDE SEQUENCE [LARGE SCALE GENOMIC DNA]</scope>
    <source>
        <strain evidence="3">Tai18E2 / Tucson 14021-0261.01</strain>
    </source>
</reference>
<name>A0A0R1DJ64_DROYA</name>
<evidence type="ECO:0000313" key="2">
    <source>
        <dbReference type="EMBL" id="KRJ97242.1"/>
    </source>
</evidence>
<dbReference type="EMBL" id="CM000157">
    <property type="protein sequence ID" value="KRJ97242.1"/>
    <property type="molecule type" value="Genomic_DNA"/>
</dbReference>
<proteinExistence type="predicted"/>
<sequence>MDKQTIAADDLSSDFEKFSDEEELSLGPELYYSSSADEWSLNSQEGCTTGRCFSPRNLSSPTNKSLNYSEDLFQAVLKPDNPISFGLQITNICNSANIRMTDKLLLNTEIDLEKIDPKKWSRCKNSNGKLLGKRLAQVFYQSRQFKLRSTFGGFQKQKTVKIKSLKYSIRNLKIASPSISSEEEYSSDESDSAVGDIGQKLTCILEDLQRNLKNLQKILKNPQKINKSRKSL</sequence>
<dbReference type="Proteomes" id="UP000002282">
    <property type="component" value="Chromosome 2L"/>
</dbReference>
<evidence type="ECO:0000313" key="3">
    <source>
        <dbReference type="Proteomes" id="UP000002282"/>
    </source>
</evidence>